<feature type="transmembrane region" description="Helical" evidence="6">
    <location>
        <begin position="101"/>
        <end position="119"/>
    </location>
</feature>
<name>A0ABS3LXS9_9PROT</name>
<keyword evidence="5 6" id="KW-0472">Membrane</keyword>
<feature type="transmembrane region" description="Helical" evidence="6">
    <location>
        <begin position="193"/>
        <end position="215"/>
    </location>
</feature>
<keyword evidence="9" id="KW-1185">Reference proteome</keyword>
<keyword evidence="4 6" id="KW-1133">Transmembrane helix</keyword>
<keyword evidence="2" id="KW-0813">Transport</keyword>
<evidence type="ECO:0000256" key="5">
    <source>
        <dbReference type="ARBA" id="ARBA00023136"/>
    </source>
</evidence>
<dbReference type="PANTHER" id="PTHR43791">
    <property type="entry name" value="PERMEASE-RELATED"/>
    <property type="match status" value="1"/>
</dbReference>
<dbReference type="InterPro" id="IPR011701">
    <property type="entry name" value="MFS"/>
</dbReference>
<gene>
    <name evidence="8" type="ORF">J2D73_13045</name>
</gene>
<feature type="transmembrane region" description="Helical" evidence="6">
    <location>
        <begin position="348"/>
        <end position="369"/>
    </location>
</feature>
<evidence type="ECO:0000256" key="4">
    <source>
        <dbReference type="ARBA" id="ARBA00022989"/>
    </source>
</evidence>
<feature type="transmembrane region" description="Helical" evidence="6">
    <location>
        <begin position="381"/>
        <end position="401"/>
    </location>
</feature>
<dbReference type="InterPro" id="IPR036259">
    <property type="entry name" value="MFS_trans_sf"/>
</dbReference>
<evidence type="ECO:0000256" key="1">
    <source>
        <dbReference type="ARBA" id="ARBA00004141"/>
    </source>
</evidence>
<accession>A0ABS3LXS9</accession>
<evidence type="ECO:0000256" key="6">
    <source>
        <dbReference type="SAM" id="Phobius"/>
    </source>
</evidence>
<feature type="transmembrane region" description="Helical" evidence="6">
    <location>
        <begin position="159"/>
        <end position="181"/>
    </location>
</feature>
<dbReference type="PANTHER" id="PTHR43791:SF36">
    <property type="entry name" value="TRANSPORTER, PUTATIVE (AFU_ORTHOLOGUE AFUA_6G08340)-RELATED"/>
    <property type="match status" value="1"/>
</dbReference>
<evidence type="ECO:0000256" key="3">
    <source>
        <dbReference type="ARBA" id="ARBA00022692"/>
    </source>
</evidence>
<dbReference type="Pfam" id="PF07690">
    <property type="entry name" value="MFS_1"/>
    <property type="match status" value="1"/>
</dbReference>
<comment type="subcellular location">
    <subcellularLocation>
        <location evidence="1">Membrane</location>
        <topology evidence="1">Multi-pass membrane protein</topology>
    </subcellularLocation>
</comment>
<evidence type="ECO:0000313" key="9">
    <source>
        <dbReference type="Proteomes" id="UP000664771"/>
    </source>
</evidence>
<comment type="caution">
    <text evidence="8">The sequence shown here is derived from an EMBL/GenBank/DDBJ whole genome shotgun (WGS) entry which is preliminary data.</text>
</comment>
<dbReference type="InterPro" id="IPR020846">
    <property type="entry name" value="MFS_dom"/>
</dbReference>
<feature type="domain" description="Major facilitator superfamily (MFS) profile" evidence="7">
    <location>
        <begin position="34"/>
        <end position="437"/>
    </location>
</feature>
<protein>
    <submittedName>
        <fullName evidence="8">MFS transporter</fullName>
    </submittedName>
</protein>
<feature type="transmembrane region" description="Helical" evidence="6">
    <location>
        <begin position="413"/>
        <end position="434"/>
    </location>
</feature>
<dbReference type="RefSeq" id="WP_207881965.1">
    <property type="nucleotide sequence ID" value="NZ_JAFVMF010000013.1"/>
</dbReference>
<organism evidence="8 9">
    <name type="scientific">Acetobacter sacchari</name>
    <dbReference type="NCBI Taxonomy" id="2661687"/>
    <lineage>
        <taxon>Bacteria</taxon>
        <taxon>Pseudomonadati</taxon>
        <taxon>Pseudomonadota</taxon>
        <taxon>Alphaproteobacteria</taxon>
        <taxon>Acetobacterales</taxon>
        <taxon>Acetobacteraceae</taxon>
        <taxon>Acetobacter</taxon>
    </lineage>
</organism>
<dbReference type="SUPFAM" id="SSF103473">
    <property type="entry name" value="MFS general substrate transporter"/>
    <property type="match status" value="1"/>
</dbReference>
<dbReference type="EMBL" id="JAFVMF010000013">
    <property type="protein sequence ID" value="MBO1360714.1"/>
    <property type="molecule type" value="Genomic_DNA"/>
</dbReference>
<feature type="transmembrane region" description="Helical" evidence="6">
    <location>
        <begin position="290"/>
        <end position="310"/>
    </location>
</feature>
<keyword evidence="3 6" id="KW-0812">Transmembrane</keyword>
<evidence type="ECO:0000256" key="2">
    <source>
        <dbReference type="ARBA" id="ARBA00022448"/>
    </source>
</evidence>
<feature type="transmembrane region" description="Helical" evidence="6">
    <location>
        <begin position="256"/>
        <end position="278"/>
    </location>
</feature>
<dbReference type="CDD" id="cd17319">
    <property type="entry name" value="MFS_ExuT_GudP_like"/>
    <property type="match status" value="1"/>
</dbReference>
<dbReference type="PROSITE" id="PS50850">
    <property type="entry name" value="MFS"/>
    <property type="match status" value="1"/>
</dbReference>
<evidence type="ECO:0000259" key="7">
    <source>
        <dbReference type="PROSITE" id="PS50850"/>
    </source>
</evidence>
<dbReference type="Proteomes" id="UP000664771">
    <property type="component" value="Unassembled WGS sequence"/>
</dbReference>
<sequence length="447" mass="47696">MTAVRTSTLSASLGAGALPTATLDALYRRIDLRVVTILAVSYLLDCIDRLNIGFAQHQISERIGLTPQDYGFAAGIFFIGYVLFEIPSNLLLPKVGARRTFFRIMVLWGLTSASMGLITNRNAFYVMRFLLGVFEAGFAPAAMYYLASWYPRERMATAISIQQIAAPMSGVIAGPVSGMLVQNMDHVAGVDGWRWMFFLEGLPSIIMGFVVFATLPDKPSEARWLTPAEARIVEENASSTGSSHHGFSAVLRDKMIYILSLGYFCVICGLYTISFWLPTVLRQSGATSDLQIGFLAAIPFFCGTVAILTWGRRSDRLQERRWHGAIPALLAAVGLASIVAATGSLLGAVIALSATAMCLYSTYLVFLSVPSDLLKGPGAAGGYALINSIGLLGGFCSPIIIGHVTQITGNVNAGLLTMSGIVALGGLIFIFAIPGGRAAPAGTMPPE</sequence>
<feature type="transmembrane region" description="Helical" evidence="6">
    <location>
        <begin position="125"/>
        <end position="147"/>
    </location>
</feature>
<proteinExistence type="predicted"/>
<evidence type="ECO:0000313" key="8">
    <source>
        <dbReference type="EMBL" id="MBO1360714.1"/>
    </source>
</evidence>
<reference evidence="8 9" key="1">
    <citation type="submission" date="2021-03" db="EMBL/GenBank/DDBJ databases">
        <title>The complete genome sequence of Acetobacter sacchari TBRC 11175.</title>
        <authorList>
            <person name="Charoenyingcharoen P."/>
            <person name="Yukphan P."/>
        </authorList>
    </citation>
    <scope>NUCLEOTIDE SEQUENCE [LARGE SCALE GENOMIC DNA]</scope>
    <source>
        <strain evidence="8 9">TBRC 11175</strain>
    </source>
</reference>
<dbReference type="Gene3D" id="1.20.1250.20">
    <property type="entry name" value="MFS general substrate transporter like domains"/>
    <property type="match status" value="2"/>
</dbReference>
<feature type="transmembrane region" description="Helical" evidence="6">
    <location>
        <begin position="70"/>
        <end position="92"/>
    </location>
</feature>